<dbReference type="CDD" id="cd00156">
    <property type="entry name" value="REC"/>
    <property type="match status" value="1"/>
</dbReference>
<keyword evidence="1" id="KW-0597">Phosphoprotein</keyword>
<evidence type="ECO:0000256" key="1">
    <source>
        <dbReference type="PROSITE-ProRule" id="PRU00169"/>
    </source>
</evidence>
<dbReference type="RefSeq" id="WP_102769283.1">
    <property type="nucleotide sequence ID" value="NZ_CP124551.1"/>
</dbReference>
<dbReference type="PROSITE" id="PS50110">
    <property type="entry name" value="RESPONSE_REGULATORY"/>
    <property type="match status" value="1"/>
</dbReference>
<dbReference type="Pfam" id="PF00072">
    <property type="entry name" value="Response_reg"/>
    <property type="match status" value="1"/>
</dbReference>
<evidence type="ECO:0000259" key="2">
    <source>
        <dbReference type="PROSITE" id="PS50110"/>
    </source>
</evidence>
<dbReference type="OrthoDB" id="8899442at2"/>
<keyword evidence="4" id="KW-1185">Reference proteome</keyword>
<evidence type="ECO:0000313" key="3">
    <source>
        <dbReference type="EMBL" id="PND39365.1"/>
    </source>
</evidence>
<protein>
    <recommendedName>
        <fullName evidence="2">Response regulatory domain-containing protein</fullName>
    </recommendedName>
</protein>
<evidence type="ECO:0000313" key="4">
    <source>
        <dbReference type="Proteomes" id="UP000235916"/>
    </source>
</evidence>
<dbReference type="AlphaFoldDB" id="A0A2N8L0Z2"/>
<feature type="modified residue" description="4-aspartylphosphate" evidence="1">
    <location>
        <position position="62"/>
    </location>
</feature>
<feature type="domain" description="Response regulatory" evidence="2">
    <location>
        <begin position="10"/>
        <end position="128"/>
    </location>
</feature>
<dbReference type="GO" id="GO:0000160">
    <property type="term" value="P:phosphorelay signal transduction system"/>
    <property type="evidence" value="ECO:0007669"/>
    <property type="project" value="InterPro"/>
</dbReference>
<dbReference type="EMBL" id="POSP01000003">
    <property type="protein sequence ID" value="PND39365.1"/>
    <property type="molecule type" value="Genomic_DNA"/>
</dbReference>
<gene>
    <name evidence="3" type="ORF">C1O66_18740</name>
</gene>
<dbReference type="SUPFAM" id="SSF52172">
    <property type="entry name" value="CheY-like"/>
    <property type="match status" value="1"/>
</dbReference>
<dbReference type="Gene3D" id="3.40.50.2300">
    <property type="match status" value="1"/>
</dbReference>
<dbReference type="Proteomes" id="UP000235916">
    <property type="component" value="Unassembled WGS sequence"/>
</dbReference>
<name>A0A2N8L0Z2_9BURK</name>
<dbReference type="InterPro" id="IPR001789">
    <property type="entry name" value="Sig_transdc_resp-reg_receiver"/>
</dbReference>
<comment type="caution">
    <text evidence="3">The sequence shown here is derived from an EMBL/GenBank/DDBJ whole genome shotgun (WGS) entry which is preliminary data.</text>
</comment>
<organism evidence="3 4">
    <name type="scientific">Kinneretia aquatilis</name>
    <dbReference type="NCBI Taxonomy" id="2070761"/>
    <lineage>
        <taxon>Bacteria</taxon>
        <taxon>Pseudomonadati</taxon>
        <taxon>Pseudomonadota</taxon>
        <taxon>Betaproteobacteria</taxon>
        <taxon>Burkholderiales</taxon>
        <taxon>Sphaerotilaceae</taxon>
        <taxon>Roseateles</taxon>
    </lineage>
</organism>
<reference evidence="3 4" key="1">
    <citation type="submission" date="2018-01" db="EMBL/GenBank/DDBJ databases">
        <title>Draft genome sequence of Paucibacter aquatile CR182 isolated from freshwater of the Nakdong River.</title>
        <authorList>
            <person name="Choi A."/>
            <person name="Chung E.J."/>
        </authorList>
    </citation>
    <scope>NUCLEOTIDE SEQUENCE [LARGE SCALE GENOMIC DNA]</scope>
    <source>
        <strain evidence="3 4">CR182</strain>
    </source>
</reference>
<sequence length="212" mass="23315">MSAPANNELRFLVVDALAGVQTFARQLLEGFGFPSHSIRNAGDTASALTIGLEFKPDFLITDWFPKADLSGIALFQRLKTVNPGCRLALLSFEITPAHEAEAAAAGSRFLLRKPFTADDLKTTMRRSLEQLAQERPELAQRLNAVMKAQQGPGHLPPKIVLPPLPPQLRAGDKVKYEGQSDTVQYVVVRSGELVVQLKNKTELIPAHKLQRL</sequence>
<proteinExistence type="predicted"/>
<accession>A0A2N8L0Z2</accession>
<dbReference type="InterPro" id="IPR011006">
    <property type="entry name" value="CheY-like_superfamily"/>
</dbReference>
<dbReference type="SMART" id="SM00448">
    <property type="entry name" value="REC"/>
    <property type="match status" value="1"/>
</dbReference>